<dbReference type="RefSeq" id="XP_033694651.1">
    <property type="nucleotide sequence ID" value="XM_033838760.1"/>
</dbReference>
<feature type="compositionally biased region" description="Low complexity" evidence="1">
    <location>
        <begin position="52"/>
        <end position="62"/>
    </location>
</feature>
<reference evidence="3" key="1">
    <citation type="submission" date="2025-08" db="UniProtKB">
        <authorList>
            <consortium name="RefSeq"/>
        </authorList>
    </citation>
    <scope>IDENTIFICATION</scope>
    <source>
        <tissue evidence="3">Spleen</tissue>
    </source>
</reference>
<feature type="region of interest" description="Disordered" evidence="1">
    <location>
        <begin position="51"/>
        <end position="79"/>
    </location>
</feature>
<dbReference type="InParanoid" id="A0A6J3PXA0"/>
<name>A0A6J3PXA0_TURTR</name>
<feature type="region of interest" description="Disordered" evidence="1">
    <location>
        <begin position="161"/>
        <end position="193"/>
    </location>
</feature>
<sequence length="367" mass="39902">MHITHSYTPDHSQTQSPTQPQGQTGTYPERLRKSSRVTKALSLTLNTHRQTKMQTHTTTKVHTWSHTHTHTQSHKVSLTHRQIPSNTQSHTEKNRHTQLHTGPWRYRTMGALSGRAAAGEEGAECGWRRPWGLRYHPHSHPQHPKPLPSSRSRIRLAPGFAEGFSSQVPPPQPPSMSGGGRLGSPVDQPPSGALGTRDPLALMLLCPPGIILAICLSSPRGSAWKSGALASAPNLGLQLLQDSHTLHLSPASRCGPRLAALWAPYCGRDRDVGHNVHPLVAVGREITILSVSCRGAWCPFLSPKLALLTSHANQAAPDLNRDSFQDFPYSPQPLFAGLSKLLASATGICYVPLDMSLSLSEPQCPSL</sequence>
<dbReference type="Proteomes" id="UP000245320">
    <property type="component" value="Chromosome 1"/>
</dbReference>
<feature type="region of interest" description="Disordered" evidence="1">
    <location>
        <begin position="1"/>
        <end position="34"/>
    </location>
</feature>
<organism evidence="2 3">
    <name type="scientific">Tursiops truncatus</name>
    <name type="common">Atlantic bottle-nosed dolphin</name>
    <name type="synonym">Delphinus truncatus</name>
    <dbReference type="NCBI Taxonomy" id="9739"/>
    <lineage>
        <taxon>Eukaryota</taxon>
        <taxon>Metazoa</taxon>
        <taxon>Chordata</taxon>
        <taxon>Craniata</taxon>
        <taxon>Vertebrata</taxon>
        <taxon>Euteleostomi</taxon>
        <taxon>Mammalia</taxon>
        <taxon>Eutheria</taxon>
        <taxon>Laurasiatheria</taxon>
        <taxon>Artiodactyla</taxon>
        <taxon>Whippomorpha</taxon>
        <taxon>Cetacea</taxon>
        <taxon>Odontoceti</taxon>
        <taxon>Delphinidae</taxon>
        <taxon>Tursiops</taxon>
    </lineage>
</organism>
<feature type="compositionally biased region" description="Basic residues" evidence="1">
    <location>
        <begin position="63"/>
        <end position="73"/>
    </location>
</feature>
<evidence type="ECO:0000313" key="3">
    <source>
        <dbReference type="RefSeq" id="XP_033694651.1"/>
    </source>
</evidence>
<protein>
    <submittedName>
        <fullName evidence="3">Uncharacterized protein LOC117307931</fullName>
    </submittedName>
</protein>
<dbReference type="AlphaFoldDB" id="A0A6J3PXA0"/>
<gene>
    <name evidence="3" type="primary">LOC117307931</name>
</gene>
<keyword evidence="2" id="KW-1185">Reference proteome</keyword>
<proteinExistence type="predicted"/>
<feature type="compositionally biased region" description="Polar residues" evidence="1">
    <location>
        <begin position="1"/>
        <end position="11"/>
    </location>
</feature>
<evidence type="ECO:0000256" key="1">
    <source>
        <dbReference type="SAM" id="MobiDB-lite"/>
    </source>
</evidence>
<feature type="compositionally biased region" description="Low complexity" evidence="1">
    <location>
        <begin position="12"/>
        <end position="26"/>
    </location>
</feature>
<evidence type="ECO:0000313" key="2">
    <source>
        <dbReference type="Proteomes" id="UP000245320"/>
    </source>
</evidence>
<accession>A0A6J3PXA0</accession>